<dbReference type="SMART" id="SM00249">
    <property type="entry name" value="PHD"/>
    <property type="match status" value="1"/>
</dbReference>
<evidence type="ECO:0000256" key="5">
    <source>
        <dbReference type="ARBA" id="ARBA00023117"/>
    </source>
</evidence>
<feature type="region of interest" description="Disordered" evidence="9">
    <location>
        <begin position="841"/>
        <end position="899"/>
    </location>
</feature>
<dbReference type="PRINTS" id="PR00503">
    <property type="entry name" value="BROMODOMAIN"/>
</dbReference>
<accession>A0A3M7KZG4</accession>
<evidence type="ECO:0000256" key="1">
    <source>
        <dbReference type="ARBA" id="ARBA00004123"/>
    </source>
</evidence>
<feature type="compositionally biased region" description="Basic residues" evidence="9">
    <location>
        <begin position="841"/>
        <end position="853"/>
    </location>
</feature>
<protein>
    <submittedName>
        <fullName evidence="13">Uncharacterized protein</fullName>
    </submittedName>
</protein>
<dbReference type="PROSITE" id="PS01359">
    <property type="entry name" value="ZF_PHD_1"/>
    <property type="match status" value="1"/>
</dbReference>
<evidence type="ECO:0000256" key="3">
    <source>
        <dbReference type="ARBA" id="ARBA00022771"/>
    </source>
</evidence>
<dbReference type="SUPFAM" id="SSF56784">
    <property type="entry name" value="HAD-like"/>
    <property type="match status" value="1"/>
</dbReference>
<dbReference type="Gene3D" id="3.40.50.1000">
    <property type="entry name" value="HAD superfamily/HAD-like"/>
    <property type="match status" value="1"/>
</dbReference>
<dbReference type="PROSITE" id="PS50827">
    <property type="entry name" value="DDT"/>
    <property type="match status" value="1"/>
</dbReference>
<feature type="region of interest" description="Disordered" evidence="9">
    <location>
        <begin position="1233"/>
        <end position="1291"/>
    </location>
</feature>
<feature type="domain" description="DDT" evidence="12">
    <location>
        <begin position="952"/>
        <end position="1012"/>
    </location>
</feature>
<gene>
    <name evidence="13" type="ORF">APUTEX25_005468</name>
</gene>
<feature type="compositionally biased region" description="Low complexity" evidence="9">
    <location>
        <begin position="1255"/>
        <end position="1269"/>
    </location>
</feature>
<dbReference type="InterPro" id="IPR011011">
    <property type="entry name" value="Znf_FYVE_PHD"/>
</dbReference>
<evidence type="ECO:0000256" key="9">
    <source>
        <dbReference type="SAM" id="MobiDB-lite"/>
    </source>
</evidence>
<dbReference type="InterPro" id="IPR001487">
    <property type="entry name" value="Bromodomain"/>
</dbReference>
<keyword evidence="5 7" id="KW-0103">Bromodomain</keyword>
<feature type="domain" description="Bromo" evidence="10">
    <location>
        <begin position="1565"/>
        <end position="1612"/>
    </location>
</feature>
<dbReference type="Gene3D" id="3.30.40.10">
    <property type="entry name" value="Zinc/RING finger domain, C3HC4 (zinc finger)"/>
    <property type="match status" value="1"/>
</dbReference>
<dbReference type="InterPro" id="IPR036412">
    <property type="entry name" value="HAD-like_sf"/>
</dbReference>
<comment type="subcellular location">
    <subcellularLocation>
        <location evidence="1">Nucleus</location>
    </subcellularLocation>
</comment>
<dbReference type="PROSITE" id="PS50014">
    <property type="entry name" value="BROMODOMAIN_2"/>
    <property type="match status" value="2"/>
</dbReference>
<name>A0A3M7KZG4_AUXPR</name>
<dbReference type="Pfam" id="PF02791">
    <property type="entry name" value="DDT"/>
    <property type="match status" value="1"/>
</dbReference>
<feature type="compositionally biased region" description="Low complexity" evidence="9">
    <location>
        <begin position="343"/>
        <end position="361"/>
    </location>
</feature>
<dbReference type="InterPro" id="IPR023214">
    <property type="entry name" value="HAD_sf"/>
</dbReference>
<sequence>MPTLRGRGSATAELPEPEPPVYVYRGAAAREALKQAHRIRSADEIPEPSSFEAVEAGKDAEPADVASYNNTYRNGWAAAAGAIRAAMEDARRRKGRGQLWVPTGTCGHVAIQEPIAPLTVSKHQWVFLQGRATNRQTVRCGKCYTCLRPSLRKGCLNPLVKGDEAGEGPETTKLEVLLAGLLKMEREFWALAGGPWEGEEGAVHRIAWGSAVRVAANVQEVRRRRRRWVPQTVSARMGSRCPRSVATQASDCRLHTLMLQSVAPEKSRSCEAHSAITVPECPVSRWRSSDALLGGGCVDASWSACDETPASRTTPLRCGRGRPQPAPTSHAGPPRPPSRRRLPAGGAPDPASSSEGAEAGPPASPPLPSPVASLGQRLSEAALARTASCPSPTRGARTGSRAPGLTPAASVTASRQRYTSARRGFSAPATSGERMTHSTPLVSRQTTNAVLRGTSTQSDPLEPTSNALSMTTGLGAACMSGSWFRKSAKLRGHTGEVEGAVGHRSPDRGVGVKGLHRVIGGVGEEGQQEQPAHALELPQTTSLRVTLCRVHRAPREMPRLQVQAQRQVWALDFDGVVCDSVGESAIAAWKASAQYWPEMFARPEVVARREEIIDQLKVVRPVVETGYENLVLVRCLLAGVDPQAILKDWHKLLGEHMQLWGLDRSEVQDLKARGLLAAFGGMRDQMMQEDLAAWIDMNDIYPGVAESVRRLVADHEAYIVTTKQARFAEAILHRLAGVDLPPERIFSQAETGAPKSEILHLLEERHPGTQYHFVAAMPQLAHWNLYLVDWGYNTQEEREVVVAREAEGNQIGYPLASDVASLRLTDSSCRPFDLRRLRGSARKRSIQARKKLRPNSDTSSESDPSEPDSDSELEEEEEEEVEYEEEYEELESQGEDGEDLGLSFYSRVDGFRLEPFVRKVDDRLFPPPAEAALPASFGVALADSDECLDIPTDLLGSLAASYQTLRAFSWQLRLAPFPLAAYCAALAAEAASHLVDEVHVSMLRALMIDETAAERAQRALDPQFLDALTWPLYLWDWLRLSGSPLARGEWAHRLERTGRGGQATAEGTETKGGRGALGARAVFHGRGPARPRHCPEYYVLPLRVKVKILESLANSLLDCITIRAEIDRREAAGQLVAGCEAGPAVAPPPQVAGALDHNTDTCVFALDDPGLGGRAPKIDTVAGAAAAPSTVAPGLTAQLLSPGFPDAPGSVTVQHGPRSASLTPAAARVCAAEPLPTPGVGAGDRAQPEAEGTPAPSLQAQASGSQAEAADGRGDGAVDGPASEPGDKPKSCEGSGFVVVVGLVCLVTGERATRRCGRCPNCLNPAAKKGCTVLASLRAAKRTNTAGKRVSTGFAPAGDGSAALVQALVASAIAKALVAAGGMDEGAAMAAKLRRHGAWGRHGCLLTPGWGRGAAPDLAPVITGAQAVAQAAPVITSRKASGSALREPDPAVVSTVEQAQGRRRGQVAAPPATEAAGPEISCPVCRLPDYGRPLLGCDACQMWFHYECAGVSAKEVDSKAPFLCKPCRGLRAAIAAANRPVPADWATRVGATLQALARKRCARAFLEPPMDIQTIQRKLAKGAYTSLTQLEADVALIWSNCRAYNLPTAPVVGEAAAAEAALDALWQEADLPKTLNPAAATEAGSTDAPAPAKPGPALNWRKPALKVLKKLQALSISYPFWAPVRAEDAPDYGAVVKQPMDLGTISDRLKGEDYATPAQVRADVELVWRNAGAYNGRGHPITVAAAACSTAFKKAWRDVGLG</sequence>
<evidence type="ECO:0000259" key="11">
    <source>
        <dbReference type="PROSITE" id="PS50016"/>
    </source>
</evidence>
<evidence type="ECO:0000259" key="12">
    <source>
        <dbReference type="PROSITE" id="PS50827"/>
    </source>
</evidence>
<dbReference type="SMART" id="SM00297">
    <property type="entry name" value="BROMO"/>
    <property type="match status" value="2"/>
</dbReference>
<dbReference type="InterPro" id="IPR019787">
    <property type="entry name" value="Znf_PHD-finger"/>
</dbReference>
<evidence type="ECO:0000313" key="13">
    <source>
        <dbReference type="EMBL" id="RMZ55190.1"/>
    </source>
</evidence>
<feature type="compositionally biased region" description="Acidic residues" evidence="9">
    <location>
        <begin position="863"/>
        <end position="899"/>
    </location>
</feature>
<proteinExistence type="predicted"/>
<dbReference type="EMBL" id="QOKY01000169">
    <property type="protein sequence ID" value="RMZ55190.1"/>
    <property type="molecule type" value="Genomic_DNA"/>
</dbReference>
<dbReference type="CDD" id="cd04369">
    <property type="entry name" value="Bromodomain"/>
    <property type="match status" value="2"/>
</dbReference>
<reference evidence="14" key="1">
    <citation type="journal article" date="2018" name="Algal Res.">
        <title>Characterization of plant carbon substrate utilization by Auxenochlorella protothecoides.</title>
        <authorList>
            <person name="Vogler B.W."/>
            <person name="Starkenburg S.R."/>
            <person name="Sudasinghe N."/>
            <person name="Schambach J.Y."/>
            <person name="Rollin J.A."/>
            <person name="Pattathil S."/>
            <person name="Barry A.N."/>
        </authorList>
    </citation>
    <scope>NUCLEOTIDE SEQUENCE [LARGE SCALE GENOMIC DNA]</scope>
    <source>
        <strain evidence="14">UTEX 25</strain>
    </source>
</reference>
<evidence type="ECO:0000256" key="6">
    <source>
        <dbReference type="ARBA" id="ARBA00023242"/>
    </source>
</evidence>
<keyword evidence="6" id="KW-0539">Nucleus</keyword>
<feature type="domain" description="PHD-type" evidence="11">
    <location>
        <begin position="1479"/>
        <end position="1530"/>
    </location>
</feature>
<evidence type="ECO:0000256" key="8">
    <source>
        <dbReference type="PROSITE-ProRule" id="PRU00146"/>
    </source>
</evidence>
<dbReference type="Pfam" id="PF00439">
    <property type="entry name" value="Bromodomain"/>
    <property type="match status" value="2"/>
</dbReference>
<organism evidence="13 14">
    <name type="scientific">Auxenochlorella protothecoides</name>
    <name type="common">Green microalga</name>
    <name type="synonym">Chlorella protothecoides</name>
    <dbReference type="NCBI Taxonomy" id="3075"/>
    <lineage>
        <taxon>Eukaryota</taxon>
        <taxon>Viridiplantae</taxon>
        <taxon>Chlorophyta</taxon>
        <taxon>core chlorophytes</taxon>
        <taxon>Trebouxiophyceae</taxon>
        <taxon>Chlorellales</taxon>
        <taxon>Chlorellaceae</taxon>
        <taxon>Auxenochlorella</taxon>
    </lineage>
</organism>
<dbReference type="GO" id="GO:0000978">
    <property type="term" value="F:RNA polymerase II cis-regulatory region sequence-specific DNA binding"/>
    <property type="evidence" value="ECO:0007669"/>
    <property type="project" value="TreeGrafter"/>
</dbReference>
<keyword evidence="2" id="KW-0479">Metal-binding</keyword>
<dbReference type="PROSITE" id="PS50016">
    <property type="entry name" value="ZF_PHD_2"/>
    <property type="match status" value="1"/>
</dbReference>
<evidence type="ECO:0000313" key="14">
    <source>
        <dbReference type="Proteomes" id="UP000279271"/>
    </source>
</evidence>
<keyword evidence="4" id="KW-0862">Zinc</keyword>
<feature type="region of interest" description="Disordered" evidence="9">
    <location>
        <begin position="304"/>
        <end position="440"/>
    </location>
</feature>
<dbReference type="InterPro" id="IPR018501">
    <property type="entry name" value="DDT_dom"/>
</dbReference>
<evidence type="ECO:0000259" key="10">
    <source>
        <dbReference type="PROSITE" id="PS50014"/>
    </source>
</evidence>
<dbReference type="SUPFAM" id="SSF47370">
    <property type="entry name" value="Bromodomain"/>
    <property type="match status" value="2"/>
</dbReference>
<dbReference type="PANTHER" id="PTHR45975">
    <property type="entry name" value="NUCLEOSOME-REMODELING FACTOR SUBUNIT BPTF"/>
    <property type="match status" value="1"/>
</dbReference>
<dbReference type="SUPFAM" id="SSF57903">
    <property type="entry name" value="FYVE/PHD zinc finger"/>
    <property type="match status" value="1"/>
</dbReference>
<keyword evidence="3 8" id="KW-0863">Zinc-finger</keyword>
<dbReference type="GO" id="GO:0016589">
    <property type="term" value="C:NURF complex"/>
    <property type="evidence" value="ECO:0007669"/>
    <property type="project" value="InterPro"/>
</dbReference>
<dbReference type="Pfam" id="PF00628">
    <property type="entry name" value="PHD"/>
    <property type="match status" value="1"/>
</dbReference>
<feature type="domain" description="Bromo" evidence="10">
    <location>
        <begin position="1672"/>
        <end position="1742"/>
    </location>
</feature>
<feature type="compositionally biased region" description="Polar residues" evidence="9">
    <location>
        <begin position="409"/>
        <end position="419"/>
    </location>
</feature>
<dbReference type="Proteomes" id="UP000279271">
    <property type="component" value="Unassembled WGS sequence"/>
</dbReference>
<comment type="caution">
    <text evidence="13">The sequence shown here is derived from an EMBL/GenBank/DDBJ whole genome shotgun (WGS) entry which is preliminary data.</text>
</comment>
<dbReference type="InterPro" id="IPR001965">
    <property type="entry name" value="Znf_PHD"/>
</dbReference>
<dbReference type="InterPro" id="IPR013083">
    <property type="entry name" value="Znf_RING/FYVE/PHD"/>
</dbReference>
<dbReference type="InterPro" id="IPR036427">
    <property type="entry name" value="Bromodomain-like_sf"/>
</dbReference>
<evidence type="ECO:0000256" key="4">
    <source>
        <dbReference type="ARBA" id="ARBA00022833"/>
    </source>
</evidence>
<dbReference type="Gene3D" id="1.20.920.10">
    <property type="entry name" value="Bromodomain-like"/>
    <property type="match status" value="2"/>
</dbReference>
<dbReference type="GO" id="GO:0006357">
    <property type="term" value="P:regulation of transcription by RNA polymerase II"/>
    <property type="evidence" value="ECO:0007669"/>
    <property type="project" value="InterPro"/>
</dbReference>
<dbReference type="InterPro" id="IPR019786">
    <property type="entry name" value="Zinc_finger_PHD-type_CS"/>
</dbReference>
<dbReference type="PANTHER" id="PTHR45975:SF2">
    <property type="entry name" value="NUCLEOSOME-REMODELING FACTOR SUBUNIT BPTF"/>
    <property type="match status" value="1"/>
</dbReference>
<dbReference type="InterPro" id="IPR038028">
    <property type="entry name" value="BPTF"/>
</dbReference>
<dbReference type="GO" id="GO:0008270">
    <property type="term" value="F:zinc ion binding"/>
    <property type="evidence" value="ECO:0007669"/>
    <property type="project" value="UniProtKB-KW"/>
</dbReference>
<evidence type="ECO:0000256" key="2">
    <source>
        <dbReference type="ARBA" id="ARBA00022723"/>
    </source>
</evidence>
<evidence type="ECO:0000256" key="7">
    <source>
        <dbReference type="PROSITE-ProRule" id="PRU00035"/>
    </source>
</evidence>